<comment type="caution">
    <text evidence="2">The sequence shown here is derived from an EMBL/GenBank/DDBJ whole genome shotgun (WGS) entry which is preliminary data.</text>
</comment>
<keyword evidence="1" id="KW-0812">Transmembrane</keyword>
<feature type="transmembrane region" description="Helical" evidence="1">
    <location>
        <begin position="21"/>
        <end position="45"/>
    </location>
</feature>
<name>A0A9X2XIZ0_9PSED</name>
<sequence length="116" mass="13061">MNQKRTRIPLPHPPPYRESRVSFWLHILVGLLLTIAIGASVYLIVQSLLSGSISTMSRGGPSKTYTLALQPRLYWFQIAWQSLTTLLLMAILMVAWRISRKGRASKDKSKGKRAAP</sequence>
<keyword evidence="1" id="KW-1133">Transmembrane helix</keyword>
<dbReference type="AlphaFoldDB" id="A0A9X2XIZ0"/>
<evidence type="ECO:0000256" key="1">
    <source>
        <dbReference type="SAM" id="Phobius"/>
    </source>
</evidence>
<feature type="transmembrane region" description="Helical" evidence="1">
    <location>
        <begin position="74"/>
        <end position="96"/>
    </location>
</feature>
<reference evidence="2" key="2">
    <citation type="journal article" date="2023" name="mSystems">
        <title>Charting the Lipopeptidome of Nonpathogenic Pseudomonas.</title>
        <authorList>
            <person name="Cesa-Luna C."/>
            <person name="Geudens N."/>
            <person name="Girard L."/>
            <person name="De Roo V."/>
            <person name="Maklad H.R."/>
            <person name="Martins J.C."/>
            <person name="Hofte M."/>
            <person name="De Mot R."/>
        </authorList>
    </citation>
    <scope>NUCLEOTIDE SEQUENCE</scope>
    <source>
        <strain evidence="2">B1M3-32</strain>
    </source>
</reference>
<dbReference type="EMBL" id="JAOSKY010000013">
    <property type="protein sequence ID" value="MCU7250134.1"/>
    <property type="molecule type" value="Genomic_DNA"/>
</dbReference>
<dbReference type="Proteomes" id="UP001139955">
    <property type="component" value="Unassembled WGS sequence"/>
</dbReference>
<keyword evidence="3" id="KW-1185">Reference proteome</keyword>
<dbReference type="RefSeq" id="WP_301622884.1">
    <property type="nucleotide sequence ID" value="NZ_JAOSKY010000013.1"/>
</dbReference>
<gene>
    <name evidence="2" type="ORF">OC940_20180</name>
</gene>
<organism evidence="2 3">
    <name type="scientific">Pseudomonas koreensis</name>
    <dbReference type="NCBI Taxonomy" id="198620"/>
    <lineage>
        <taxon>Bacteria</taxon>
        <taxon>Pseudomonadati</taxon>
        <taxon>Pseudomonadota</taxon>
        <taxon>Gammaproteobacteria</taxon>
        <taxon>Pseudomonadales</taxon>
        <taxon>Pseudomonadaceae</taxon>
        <taxon>Pseudomonas</taxon>
    </lineage>
</organism>
<evidence type="ECO:0000313" key="3">
    <source>
        <dbReference type="Proteomes" id="UP001139955"/>
    </source>
</evidence>
<reference evidence="2" key="1">
    <citation type="submission" date="2022-09" db="EMBL/GenBank/DDBJ databases">
        <authorList>
            <person name="Cesa-Luna C."/>
            <person name="Girard L."/>
            <person name="Lood C."/>
            <person name="Hofte M."/>
            <person name="De Mot R."/>
        </authorList>
    </citation>
    <scope>NUCLEOTIDE SEQUENCE</scope>
    <source>
        <strain evidence="2">B1M3-32</strain>
    </source>
</reference>
<accession>A0A9X2XIZ0</accession>
<protein>
    <submittedName>
        <fullName evidence="2">Uncharacterized protein</fullName>
    </submittedName>
</protein>
<keyword evidence="1" id="KW-0472">Membrane</keyword>
<evidence type="ECO:0000313" key="2">
    <source>
        <dbReference type="EMBL" id="MCU7250134.1"/>
    </source>
</evidence>
<proteinExistence type="predicted"/>